<sequence length="113" mass="12233">MLAALLAAPPEAQTRYPPNSRYHGLAARSRALPDGRVVTHLVPRLLPDPAAMTLLAMHPVQPLDRCDKLAAAWFGDPLLGWRIADANTRGIPDELTQIPGRRLRIAISEGDGA</sequence>
<reference evidence="2" key="1">
    <citation type="submission" date="2018-09" db="EMBL/GenBank/DDBJ databases">
        <title>Paracoccus onubensis nov. sp. a moderate halophilic bacterium isolated from Gruta de las Maravillas (Aracena, Spain).</title>
        <authorList>
            <person name="Jurado V."/>
            <person name="Gutierrez-Patricio S."/>
            <person name="Gonzalez-Pimentel J.L."/>
            <person name="Miller A.Z."/>
            <person name="Laiz L."/>
            <person name="Saiz-Jimenez C."/>
        </authorList>
    </citation>
    <scope>NUCLEOTIDE SEQUENCE [LARGE SCALE GENOMIC DNA]</scope>
    <source>
        <strain evidence="2">DSM 26381</strain>
    </source>
</reference>
<name>A0A419A4Q2_9RHOB</name>
<dbReference type="AlphaFoldDB" id="A0A419A4Q2"/>
<dbReference type="OrthoDB" id="9809850at2"/>
<gene>
    <name evidence="1" type="ORF">D3P05_14720</name>
</gene>
<accession>A0A419A4Q2</accession>
<evidence type="ECO:0000313" key="2">
    <source>
        <dbReference type="Proteomes" id="UP000283587"/>
    </source>
</evidence>
<dbReference type="EMBL" id="QZEW01000064">
    <property type="protein sequence ID" value="RJL09758.1"/>
    <property type="molecule type" value="Genomic_DNA"/>
</dbReference>
<comment type="caution">
    <text evidence="1">The sequence shown here is derived from an EMBL/GenBank/DDBJ whole genome shotgun (WGS) entry which is preliminary data.</text>
</comment>
<organism evidence="1 2">
    <name type="scientific">Paracoccus siganidrum</name>
    <dbReference type="NCBI Taxonomy" id="1276757"/>
    <lineage>
        <taxon>Bacteria</taxon>
        <taxon>Pseudomonadati</taxon>
        <taxon>Pseudomonadota</taxon>
        <taxon>Alphaproteobacteria</taxon>
        <taxon>Rhodobacterales</taxon>
        <taxon>Paracoccaceae</taxon>
        <taxon>Paracoccus</taxon>
    </lineage>
</organism>
<keyword evidence="2" id="KW-1185">Reference proteome</keyword>
<dbReference type="Proteomes" id="UP000283587">
    <property type="component" value="Unassembled WGS sequence"/>
</dbReference>
<evidence type="ECO:0000313" key="1">
    <source>
        <dbReference type="EMBL" id="RJL09758.1"/>
    </source>
</evidence>
<protein>
    <submittedName>
        <fullName evidence="1">LysM domain-containing protein</fullName>
    </submittedName>
</protein>
<proteinExistence type="predicted"/>